<sequence length="29" mass="3339">MMLRPFKTSLGCTRMRTEPVAQKYGCVSF</sequence>
<evidence type="ECO:0000313" key="1">
    <source>
        <dbReference type="EMBL" id="JAH19617.1"/>
    </source>
</evidence>
<dbReference type="EMBL" id="GBXM01088960">
    <property type="protein sequence ID" value="JAH19617.1"/>
    <property type="molecule type" value="Transcribed_RNA"/>
</dbReference>
<protein>
    <submittedName>
        <fullName evidence="1">Uncharacterized protein</fullName>
    </submittedName>
</protein>
<reference evidence="1" key="1">
    <citation type="submission" date="2014-11" db="EMBL/GenBank/DDBJ databases">
        <authorList>
            <person name="Amaro Gonzalez C."/>
        </authorList>
    </citation>
    <scope>NUCLEOTIDE SEQUENCE</scope>
</reference>
<dbReference type="AlphaFoldDB" id="A0A0E9QT43"/>
<proteinExistence type="predicted"/>
<reference evidence="1" key="2">
    <citation type="journal article" date="2015" name="Fish Shellfish Immunol.">
        <title>Early steps in the European eel (Anguilla anguilla)-Vibrio vulnificus interaction in the gills: Role of the RtxA13 toxin.</title>
        <authorList>
            <person name="Callol A."/>
            <person name="Pajuelo D."/>
            <person name="Ebbesson L."/>
            <person name="Teles M."/>
            <person name="MacKenzie S."/>
            <person name="Amaro C."/>
        </authorList>
    </citation>
    <scope>NUCLEOTIDE SEQUENCE</scope>
</reference>
<accession>A0A0E9QT43</accession>
<organism evidence="1">
    <name type="scientific">Anguilla anguilla</name>
    <name type="common">European freshwater eel</name>
    <name type="synonym">Muraena anguilla</name>
    <dbReference type="NCBI Taxonomy" id="7936"/>
    <lineage>
        <taxon>Eukaryota</taxon>
        <taxon>Metazoa</taxon>
        <taxon>Chordata</taxon>
        <taxon>Craniata</taxon>
        <taxon>Vertebrata</taxon>
        <taxon>Euteleostomi</taxon>
        <taxon>Actinopterygii</taxon>
        <taxon>Neopterygii</taxon>
        <taxon>Teleostei</taxon>
        <taxon>Anguilliformes</taxon>
        <taxon>Anguillidae</taxon>
        <taxon>Anguilla</taxon>
    </lineage>
</organism>
<name>A0A0E9QT43_ANGAN</name>